<dbReference type="Gramene" id="Psat1g010320.1">
    <property type="protein sequence ID" value="Psat1g010320.1.cds"/>
    <property type="gene ID" value="Psat1g010320"/>
</dbReference>
<dbReference type="PANTHER" id="PTHR11260">
    <property type="entry name" value="GLUTATHIONE S-TRANSFERASE, GST, SUPERFAMILY, GST DOMAIN CONTAINING"/>
    <property type="match status" value="1"/>
</dbReference>
<feature type="domain" description="GST N-terminal" evidence="5">
    <location>
        <begin position="3"/>
        <end position="82"/>
    </location>
</feature>
<dbReference type="InterPro" id="IPR045073">
    <property type="entry name" value="Omega/Tau-like"/>
</dbReference>
<dbReference type="Gene3D" id="1.20.1050.10">
    <property type="match status" value="1"/>
</dbReference>
<dbReference type="PROSITE" id="PS50405">
    <property type="entry name" value="GST_CTER"/>
    <property type="match status" value="1"/>
</dbReference>
<comment type="caution">
    <text evidence="7">The sequence shown here is derived from an EMBL/GenBank/DDBJ whole genome shotgun (WGS) entry which is preliminary data.</text>
</comment>
<evidence type="ECO:0000259" key="5">
    <source>
        <dbReference type="PROSITE" id="PS50404"/>
    </source>
</evidence>
<dbReference type="EC" id="2.5.1.18" evidence="1"/>
<dbReference type="InterPro" id="IPR036282">
    <property type="entry name" value="Glutathione-S-Trfase_C_sf"/>
</dbReference>
<feature type="domain" description="GST C-terminal" evidence="6">
    <location>
        <begin position="88"/>
        <end position="208"/>
    </location>
</feature>
<dbReference type="CDD" id="cd03185">
    <property type="entry name" value="GST_C_Tau"/>
    <property type="match status" value="1"/>
</dbReference>
<dbReference type="InterPro" id="IPR045074">
    <property type="entry name" value="GST_C_Tau"/>
</dbReference>
<sequence length="219" mass="25354">MADEVILLNFWPSHYGMRVLIALEEKGIKYENKQEDFSNKSLLLLQMNPIHKKIPVLIHNGKSICESLNIVEYIDEVWKDHSPLFPSDPYQRSQAKFWANYVDTKVYEIGSRYAKSEGEEKEGAKKELVESFEVLEKHLGDKPYFGGDKFGFVDVALVPFFCMLYTYTFAGKFIDDEKFPNLTCWAKRCAKKESVSKSIPQESKIKHFLAEKGLLHRGE</sequence>
<dbReference type="EMBL" id="JAMSHJ010000001">
    <property type="protein sequence ID" value="KAI5440527.1"/>
    <property type="molecule type" value="Genomic_DNA"/>
</dbReference>
<evidence type="ECO:0000259" key="6">
    <source>
        <dbReference type="PROSITE" id="PS50405"/>
    </source>
</evidence>
<dbReference type="AlphaFoldDB" id="A0A9D5B9C6"/>
<dbReference type="OrthoDB" id="202840at2759"/>
<dbReference type="SFLD" id="SFLDS00019">
    <property type="entry name" value="Glutathione_Transferase_(cytos"/>
    <property type="match status" value="1"/>
</dbReference>
<gene>
    <name evidence="7" type="ORF">KIW84_010130</name>
</gene>
<comment type="catalytic activity">
    <reaction evidence="3">
        <text>RX + glutathione = an S-substituted glutathione + a halide anion + H(+)</text>
        <dbReference type="Rhea" id="RHEA:16437"/>
        <dbReference type="ChEBI" id="CHEBI:15378"/>
        <dbReference type="ChEBI" id="CHEBI:16042"/>
        <dbReference type="ChEBI" id="CHEBI:17792"/>
        <dbReference type="ChEBI" id="CHEBI:57925"/>
        <dbReference type="ChEBI" id="CHEBI:90779"/>
        <dbReference type="EC" id="2.5.1.18"/>
    </reaction>
</comment>
<dbReference type="InterPro" id="IPR036249">
    <property type="entry name" value="Thioredoxin-like_sf"/>
</dbReference>
<evidence type="ECO:0000256" key="2">
    <source>
        <dbReference type="ARBA" id="ARBA00022679"/>
    </source>
</evidence>
<name>A0A9D5B9C6_PEA</name>
<proteinExistence type="inferred from homology"/>
<dbReference type="Pfam" id="PF00043">
    <property type="entry name" value="GST_C"/>
    <property type="match status" value="1"/>
</dbReference>
<keyword evidence="2" id="KW-0808">Transferase</keyword>
<dbReference type="InterPro" id="IPR040079">
    <property type="entry name" value="Glutathione_S-Trfase"/>
</dbReference>
<dbReference type="Pfam" id="PF02798">
    <property type="entry name" value="GST_N"/>
    <property type="match status" value="1"/>
</dbReference>
<dbReference type="Proteomes" id="UP001058974">
    <property type="component" value="Chromosome 1"/>
</dbReference>
<dbReference type="FunFam" id="3.40.30.10:FF:000014">
    <property type="entry name" value="Tau class glutathione S-transferase"/>
    <property type="match status" value="1"/>
</dbReference>
<dbReference type="SFLD" id="SFLDG00358">
    <property type="entry name" value="Main_(cytGST)"/>
    <property type="match status" value="1"/>
</dbReference>
<dbReference type="SUPFAM" id="SSF52833">
    <property type="entry name" value="Thioredoxin-like"/>
    <property type="match status" value="1"/>
</dbReference>
<reference evidence="7 8" key="1">
    <citation type="journal article" date="2022" name="Nat. Genet.">
        <title>Improved pea reference genome and pan-genome highlight genomic features and evolutionary characteristics.</title>
        <authorList>
            <person name="Yang T."/>
            <person name="Liu R."/>
            <person name="Luo Y."/>
            <person name="Hu S."/>
            <person name="Wang D."/>
            <person name="Wang C."/>
            <person name="Pandey M.K."/>
            <person name="Ge S."/>
            <person name="Xu Q."/>
            <person name="Li N."/>
            <person name="Li G."/>
            <person name="Huang Y."/>
            <person name="Saxena R.K."/>
            <person name="Ji Y."/>
            <person name="Li M."/>
            <person name="Yan X."/>
            <person name="He Y."/>
            <person name="Liu Y."/>
            <person name="Wang X."/>
            <person name="Xiang C."/>
            <person name="Varshney R.K."/>
            <person name="Ding H."/>
            <person name="Gao S."/>
            <person name="Zong X."/>
        </authorList>
    </citation>
    <scope>NUCLEOTIDE SEQUENCE [LARGE SCALE GENOMIC DNA]</scope>
    <source>
        <strain evidence="7 8">cv. Zhongwan 6</strain>
    </source>
</reference>
<dbReference type="SFLD" id="SFLDG01152">
    <property type="entry name" value="Main.3:_Omega-_and_Tau-like"/>
    <property type="match status" value="1"/>
</dbReference>
<dbReference type="InterPro" id="IPR010987">
    <property type="entry name" value="Glutathione-S-Trfase_C-like"/>
</dbReference>
<evidence type="ECO:0000313" key="8">
    <source>
        <dbReference type="Proteomes" id="UP001058974"/>
    </source>
</evidence>
<dbReference type="GO" id="GO:0005737">
    <property type="term" value="C:cytoplasm"/>
    <property type="evidence" value="ECO:0007669"/>
    <property type="project" value="TreeGrafter"/>
</dbReference>
<evidence type="ECO:0000313" key="7">
    <source>
        <dbReference type="EMBL" id="KAI5440527.1"/>
    </source>
</evidence>
<accession>A0A9D5B9C6</accession>
<dbReference type="PANTHER" id="PTHR11260:SF748">
    <property type="entry name" value="S-TRANSFERASE TAU, PUTATIVE-RELATED"/>
    <property type="match status" value="1"/>
</dbReference>
<dbReference type="GO" id="GO:0006749">
    <property type="term" value="P:glutathione metabolic process"/>
    <property type="evidence" value="ECO:0007669"/>
    <property type="project" value="InterPro"/>
</dbReference>
<dbReference type="PROSITE" id="PS50404">
    <property type="entry name" value="GST_NTER"/>
    <property type="match status" value="1"/>
</dbReference>
<dbReference type="InterPro" id="IPR004046">
    <property type="entry name" value="GST_C"/>
</dbReference>
<dbReference type="Gene3D" id="3.40.30.10">
    <property type="entry name" value="Glutaredoxin"/>
    <property type="match status" value="1"/>
</dbReference>
<dbReference type="Gramene" id="Psat01G0013000-T1">
    <property type="protein sequence ID" value="KAI5440527.1"/>
    <property type="gene ID" value="KIW84_010130"/>
</dbReference>
<evidence type="ECO:0000256" key="1">
    <source>
        <dbReference type="ARBA" id="ARBA00012452"/>
    </source>
</evidence>
<organism evidence="7 8">
    <name type="scientific">Pisum sativum</name>
    <name type="common">Garden pea</name>
    <name type="synonym">Lathyrus oleraceus</name>
    <dbReference type="NCBI Taxonomy" id="3888"/>
    <lineage>
        <taxon>Eukaryota</taxon>
        <taxon>Viridiplantae</taxon>
        <taxon>Streptophyta</taxon>
        <taxon>Embryophyta</taxon>
        <taxon>Tracheophyta</taxon>
        <taxon>Spermatophyta</taxon>
        <taxon>Magnoliopsida</taxon>
        <taxon>eudicotyledons</taxon>
        <taxon>Gunneridae</taxon>
        <taxon>Pentapetalae</taxon>
        <taxon>rosids</taxon>
        <taxon>fabids</taxon>
        <taxon>Fabales</taxon>
        <taxon>Fabaceae</taxon>
        <taxon>Papilionoideae</taxon>
        <taxon>50 kb inversion clade</taxon>
        <taxon>NPAAA clade</taxon>
        <taxon>Hologalegina</taxon>
        <taxon>IRL clade</taxon>
        <taxon>Fabeae</taxon>
        <taxon>Lathyrus</taxon>
    </lineage>
</organism>
<dbReference type="CDD" id="cd03058">
    <property type="entry name" value="GST_N_Tau"/>
    <property type="match status" value="1"/>
</dbReference>
<keyword evidence="8" id="KW-1185">Reference proteome</keyword>
<protein>
    <recommendedName>
        <fullName evidence="1">glutathione transferase</fullName>
        <ecNumber evidence="1">2.5.1.18</ecNumber>
    </recommendedName>
</protein>
<evidence type="ECO:0000256" key="3">
    <source>
        <dbReference type="ARBA" id="ARBA00047960"/>
    </source>
</evidence>
<evidence type="ECO:0000256" key="4">
    <source>
        <dbReference type="RuleBase" id="RU003494"/>
    </source>
</evidence>
<dbReference type="SUPFAM" id="SSF47616">
    <property type="entry name" value="GST C-terminal domain-like"/>
    <property type="match status" value="1"/>
</dbReference>
<dbReference type="InterPro" id="IPR004045">
    <property type="entry name" value="Glutathione_S-Trfase_N"/>
</dbReference>
<dbReference type="GO" id="GO:0004364">
    <property type="term" value="F:glutathione transferase activity"/>
    <property type="evidence" value="ECO:0007669"/>
    <property type="project" value="UniProtKB-EC"/>
</dbReference>
<comment type="similarity">
    <text evidence="4">Belongs to the GST superfamily.</text>
</comment>